<dbReference type="Proteomes" id="UP001500620">
    <property type="component" value="Unassembled WGS sequence"/>
</dbReference>
<evidence type="ECO:0000313" key="3">
    <source>
        <dbReference type="Proteomes" id="UP001500620"/>
    </source>
</evidence>
<reference evidence="3" key="1">
    <citation type="journal article" date="2019" name="Int. J. Syst. Evol. Microbiol.">
        <title>The Global Catalogue of Microorganisms (GCM) 10K type strain sequencing project: providing services to taxonomists for standard genome sequencing and annotation.</title>
        <authorList>
            <consortium name="The Broad Institute Genomics Platform"/>
            <consortium name="The Broad Institute Genome Sequencing Center for Infectious Disease"/>
            <person name="Wu L."/>
            <person name="Ma J."/>
        </authorList>
    </citation>
    <scope>NUCLEOTIDE SEQUENCE [LARGE SCALE GENOMIC DNA]</scope>
    <source>
        <strain evidence="3">JCM 17441</strain>
    </source>
</reference>
<dbReference type="PROSITE" id="PS51257">
    <property type="entry name" value="PROKAR_LIPOPROTEIN"/>
    <property type="match status" value="1"/>
</dbReference>
<accession>A0ABP8CXB8</accession>
<comment type="caution">
    <text evidence="2">The sequence shown here is derived from an EMBL/GenBank/DDBJ whole genome shotgun (WGS) entry which is preliminary data.</text>
</comment>
<evidence type="ECO:0000313" key="2">
    <source>
        <dbReference type="EMBL" id="GAA4244328.1"/>
    </source>
</evidence>
<dbReference type="RefSeq" id="WP_345121007.1">
    <property type="nucleotide sequence ID" value="NZ_BAABAT010000001.1"/>
</dbReference>
<feature type="signal peptide" evidence="1">
    <location>
        <begin position="1"/>
        <end position="25"/>
    </location>
</feature>
<feature type="chain" id="PRO_5047517252" description="Lipoprotein" evidence="1">
    <location>
        <begin position="26"/>
        <end position="155"/>
    </location>
</feature>
<evidence type="ECO:0000256" key="1">
    <source>
        <dbReference type="SAM" id="SignalP"/>
    </source>
</evidence>
<gene>
    <name evidence="2" type="ORF">GCM10022255_006970</name>
</gene>
<proteinExistence type="predicted"/>
<dbReference type="EMBL" id="BAABAT010000001">
    <property type="protein sequence ID" value="GAA4244328.1"/>
    <property type="molecule type" value="Genomic_DNA"/>
</dbReference>
<name>A0ABP8CXB8_9ACTN</name>
<evidence type="ECO:0008006" key="4">
    <source>
        <dbReference type="Google" id="ProtNLM"/>
    </source>
</evidence>
<organism evidence="2 3">
    <name type="scientific">Dactylosporangium darangshiense</name>
    <dbReference type="NCBI Taxonomy" id="579108"/>
    <lineage>
        <taxon>Bacteria</taxon>
        <taxon>Bacillati</taxon>
        <taxon>Actinomycetota</taxon>
        <taxon>Actinomycetes</taxon>
        <taxon>Micromonosporales</taxon>
        <taxon>Micromonosporaceae</taxon>
        <taxon>Dactylosporangium</taxon>
    </lineage>
</organism>
<sequence>MRFLTAAAVAAAVLVLATGCGGDTANSTAQAAAGATSAAAPASADPGTQACRDVKAVHLEYFAKFSDVSAKALDAIQHNDHAAAESLQTQEAAAAKDWNAKLEPLAPKVTDPELRSAADAVLAALKRYAETLGVTVGDVLKAGAALTTALNKACG</sequence>
<keyword evidence="1" id="KW-0732">Signal</keyword>
<protein>
    <recommendedName>
        <fullName evidence="4">Lipoprotein</fullName>
    </recommendedName>
</protein>
<keyword evidence="3" id="KW-1185">Reference proteome</keyword>